<keyword evidence="2" id="KW-1185">Reference proteome</keyword>
<sequence>MRTPEEGQHAASQFLSFIYLKNLSDSHLKHSHHQLHMYFFPIMAPGHVMPLTDMFRQFTRRNMGATIAYQASRECAVSRRHTTLHYTADKLVVIGFSFVTTHTDCSPEFLRSTAISLG</sequence>
<accession>A0ABS8VCZ8</accession>
<dbReference type="Gene3D" id="3.40.50.2000">
    <property type="entry name" value="Glycogen Phosphorylase B"/>
    <property type="match status" value="1"/>
</dbReference>
<dbReference type="EMBL" id="JACEIK010004330">
    <property type="protein sequence ID" value="MCD9645071.1"/>
    <property type="molecule type" value="Genomic_DNA"/>
</dbReference>
<comment type="caution">
    <text evidence="1">The sequence shown here is derived from an EMBL/GenBank/DDBJ whole genome shotgun (WGS) entry which is preliminary data.</text>
</comment>
<organism evidence="1 2">
    <name type="scientific">Datura stramonium</name>
    <name type="common">Jimsonweed</name>
    <name type="synonym">Common thornapple</name>
    <dbReference type="NCBI Taxonomy" id="4076"/>
    <lineage>
        <taxon>Eukaryota</taxon>
        <taxon>Viridiplantae</taxon>
        <taxon>Streptophyta</taxon>
        <taxon>Embryophyta</taxon>
        <taxon>Tracheophyta</taxon>
        <taxon>Spermatophyta</taxon>
        <taxon>Magnoliopsida</taxon>
        <taxon>eudicotyledons</taxon>
        <taxon>Gunneridae</taxon>
        <taxon>Pentapetalae</taxon>
        <taxon>asterids</taxon>
        <taxon>lamiids</taxon>
        <taxon>Solanales</taxon>
        <taxon>Solanaceae</taxon>
        <taxon>Solanoideae</taxon>
        <taxon>Datureae</taxon>
        <taxon>Datura</taxon>
    </lineage>
</organism>
<name>A0ABS8VCZ8_DATST</name>
<evidence type="ECO:0000313" key="1">
    <source>
        <dbReference type="EMBL" id="MCD9645071.1"/>
    </source>
</evidence>
<proteinExistence type="predicted"/>
<evidence type="ECO:0000313" key="2">
    <source>
        <dbReference type="Proteomes" id="UP000823775"/>
    </source>
</evidence>
<protein>
    <submittedName>
        <fullName evidence="1">Uncharacterized protein</fullName>
    </submittedName>
</protein>
<reference evidence="1 2" key="1">
    <citation type="journal article" date="2021" name="BMC Genomics">
        <title>Datura genome reveals duplications of psychoactive alkaloid biosynthetic genes and high mutation rate following tissue culture.</title>
        <authorList>
            <person name="Rajewski A."/>
            <person name="Carter-House D."/>
            <person name="Stajich J."/>
            <person name="Litt A."/>
        </authorList>
    </citation>
    <scope>NUCLEOTIDE SEQUENCE [LARGE SCALE GENOMIC DNA]</scope>
    <source>
        <strain evidence="1">AR-01</strain>
    </source>
</reference>
<dbReference type="Proteomes" id="UP000823775">
    <property type="component" value="Unassembled WGS sequence"/>
</dbReference>
<gene>
    <name evidence="1" type="ORF">HAX54_033746</name>
</gene>